<gene>
    <name evidence="7" type="ORF">EIK76_05150</name>
</gene>
<dbReference type="Pfam" id="PF25917">
    <property type="entry name" value="BSH_RND"/>
    <property type="match status" value="1"/>
</dbReference>
<name>A0A3P3QQJ8_9GAMM</name>
<dbReference type="PANTHER" id="PTHR30469">
    <property type="entry name" value="MULTIDRUG RESISTANCE PROTEIN MDTA"/>
    <property type="match status" value="1"/>
</dbReference>
<comment type="caution">
    <text evidence="7">The sequence shown here is derived from an EMBL/GenBank/DDBJ whole genome shotgun (WGS) entry which is preliminary data.</text>
</comment>
<dbReference type="AlphaFoldDB" id="A0A3P3QQJ8"/>
<evidence type="ECO:0000313" key="8">
    <source>
        <dbReference type="Proteomes" id="UP000276260"/>
    </source>
</evidence>
<dbReference type="InterPro" id="IPR058625">
    <property type="entry name" value="MdtA-like_BSH"/>
</dbReference>
<organism evidence="7 8">
    <name type="scientific">Rheinheimera mesophila</name>
    <dbReference type="NCBI Taxonomy" id="1547515"/>
    <lineage>
        <taxon>Bacteria</taxon>
        <taxon>Pseudomonadati</taxon>
        <taxon>Pseudomonadota</taxon>
        <taxon>Gammaproteobacteria</taxon>
        <taxon>Chromatiales</taxon>
        <taxon>Chromatiaceae</taxon>
        <taxon>Rheinheimera</taxon>
    </lineage>
</organism>
<dbReference type="EMBL" id="RRCF01000001">
    <property type="protein sequence ID" value="RRJ23457.1"/>
    <property type="molecule type" value="Genomic_DNA"/>
</dbReference>
<dbReference type="InterPro" id="IPR006143">
    <property type="entry name" value="RND_pump_MFP"/>
</dbReference>
<feature type="domain" description="CzcB-like C-terminal circularly permuted SH3-like" evidence="6">
    <location>
        <begin position="284"/>
        <end position="347"/>
    </location>
</feature>
<dbReference type="Gene3D" id="2.40.30.170">
    <property type="match status" value="1"/>
</dbReference>
<dbReference type="Pfam" id="PF25954">
    <property type="entry name" value="Beta-barrel_RND_2"/>
    <property type="match status" value="1"/>
</dbReference>
<dbReference type="InterPro" id="IPR058624">
    <property type="entry name" value="MdtA-like_HH"/>
</dbReference>
<keyword evidence="2" id="KW-0175">Coiled coil</keyword>
<accession>A0A3P3QQJ8</accession>
<evidence type="ECO:0000256" key="1">
    <source>
        <dbReference type="ARBA" id="ARBA00009477"/>
    </source>
</evidence>
<evidence type="ECO:0000259" key="3">
    <source>
        <dbReference type="Pfam" id="PF25876"/>
    </source>
</evidence>
<dbReference type="GO" id="GO:0015562">
    <property type="term" value="F:efflux transmembrane transporter activity"/>
    <property type="evidence" value="ECO:0007669"/>
    <property type="project" value="TreeGrafter"/>
</dbReference>
<feature type="domain" description="CusB-like beta-barrel" evidence="5">
    <location>
        <begin position="204"/>
        <end position="274"/>
    </location>
</feature>
<evidence type="ECO:0000256" key="2">
    <source>
        <dbReference type="SAM" id="Coils"/>
    </source>
</evidence>
<sequence length="372" mass="39753">MKRFKSILFALLGLICVFMLLAGVKGGQIAAMIASGESFVPPPEYVSTFNVEQQSWPNTYNAIGTVLADEGIIVAAEVPGRVKKISFSNGQQVTAGTVLIEQDVTNEQAQLRAAEASFKLAKTSYDRLVQLRRTNIATQSELDNAKQQLDSAAAQVDNLKATLQKKVIRAPFDGRIGIRQVDLGTDLQAGTPIVSLQATNKVRVNFPVPQHWLTQISKGLPVEVSVGDGAVVVKGEISAIGAEINTSTRNVIVQSILDNSSNVLIPGMAVSTTVTLTEPHQLLVVPSTAIIYAPFGDTVFVVEKDDKGGLKARQQFVRLGKARGDFVEVIDGLKAGEQVVSAGAFKLFNGQAVVLSKTQPPEFKTTPTPADT</sequence>
<dbReference type="InterPro" id="IPR058649">
    <property type="entry name" value="CzcB_C"/>
</dbReference>
<dbReference type="Gene3D" id="2.40.420.20">
    <property type="match status" value="1"/>
</dbReference>
<keyword evidence="8" id="KW-1185">Reference proteome</keyword>
<dbReference type="Gene3D" id="2.40.50.100">
    <property type="match status" value="1"/>
</dbReference>
<evidence type="ECO:0000259" key="4">
    <source>
        <dbReference type="Pfam" id="PF25917"/>
    </source>
</evidence>
<evidence type="ECO:0000313" key="7">
    <source>
        <dbReference type="EMBL" id="RRJ23457.1"/>
    </source>
</evidence>
<proteinExistence type="inferred from homology"/>
<feature type="domain" description="Multidrug resistance protein MdtA-like alpha-helical hairpin" evidence="3">
    <location>
        <begin position="105"/>
        <end position="164"/>
    </location>
</feature>
<reference evidence="7 8" key="1">
    <citation type="submission" date="2018-11" db="EMBL/GenBank/DDBJ databases">
        <title>Draft genome analysis of Rheinheimera mesophila isolated from an industrial waste site.</title>
        <authorList>
            <person name="Yu Q."/>
            <person name="Qi Y."/>
            <person name="Zhang H."/>
            <person name="Lu Y."/>
            <person name="Pu J."/>
        </authorList>
    </citation>
    <scope>NUCLEOTIDE SEQUENCE [LARGE SCALE GENOMIC DNA]</scope>
    <source>
        <strain evidence="7 8">IITR13</strain>
    </source>
</reference>
<dbReference type="GO" id="GO:1990281">
    <property type="term" value="C:efflux pump complex"/>
    <property type="evidence" value="ECO:0007669"/>
    <property type="project" value="TreeGrafter"/>
</dbReference>
<dbReference type="Proteomes" id="UP000276260">
    <property type="component" value="Unassembled WGS sequence"/>
</dbReference>
<dbReference type="InterPro" id="IPR058792">
    <property type="entry name" value="Beta-barrel_RND_2"/>
</dbReference>
<evidence type="ECO:0000259" key="6">
    <source>
        <dbReference type="Pfam" id="PF25975"/>
    </source>
</evidence>
<dbReference type="OrthoDB" id="9806939at2"/>
<feature type="domain" description="Multidrug resistance protein MdtA-like barrel-sandwich hybrid" evidence="4">
    <location>
        <begin position="74"/>
        <end position="192"/>
    </location>
</feature>
<evidence type="ECO:0000259" key="5">
    <source>
        <dbReference type="Pfam" id="PF25954"/>
    </source>
</evidence>
<dbReference type="Gene3D" id="1.10.287.470">
    <property type="entry name" value="Helix hairpin bin"/>
    <property type="match status" value="1"/>
</dbReference>
<dbReference type="SUPFAM" id="SSF111369">
    <property type="entry name" value="HlyD-like secretion proteins"/>
    <property type="match status" value="1"/>
</dbReference>
<dbReference type="RefSeq" id="WP_046519967.1">
    <property type="nucleotide sequence ID" value="NZ_LAVS01000021.1"/>
</dbReference>
<dbReference type="NCBIfam" id="TIGR01730">
    <property type="entry name" value="RND_mfp"/>
    <property type="match status" value="1"/>
</dbReference>
<dbReference type="PANTHER" id="PTHR30469:SF11">
    <property type="entry name" value="BLL4320 PROTEIN"/>
    <property type="match status" value="1"/>
</dbReference>
<dbReference type="Pfam" id="PF25876">
    <property type="entry name" value="HH_MFP_RND"/>
    <property type="match status" value="1"/>
</dbReference>
<feature type="coiled-coil region" evidence="2">
    <location>
        <begin position="128"/>
        <end position="162"/>
    </location>
</feature>
<comment type="similarity">
    <text evidence="1">Belongs to the membrane fusion protein (MFP) (TC 8.A.1) family.</text>
</comment>
<dbReference type="Pfam" id="PF25975">
    <property type="entry name" value="CzcB_C"/>
    <property type="match status" value="1"/>
</dbReference>
<protein>
    <submittedName>
        <fullName evidence="7">Efflux RND transporter periplasmic adaptor subunit</fullName>
    </submittedName>
</protein>